<evidence type="ECO:0000256" key="1">
    <source>
        <dbReference type="ARBA" id="ARBA00022801"/>
    </source>
</evidence>
<dbReference type="SMART" id="SM00228">
    <property type="entry name" value="PDZ"/>
    <property type="match status" value="1"/>
</dbReference>
<evidence type="ECO:0000313" key="5">
    <source>
        <dbReference type="Proteomes" id="UP000297739"/>
    </source>
</evidence>
<dbReference type="Pfam" id="PF17820">
    <property type="entry name" value="PDZ_6"/>
    <property type="match status" value="1"/>
</dbReference>
<organism evidence="4 5">
    <name type="scientific">Hymenobacter elongatus</name>
    <dbReference type="NCBI Taxonomy" id="877208"/>
    <lineage>
        <taxon>Bacteria</taxon>
        <taxon>Pseudomonadati</taxon>
        <taxon>Bacteroidota</taxon>
        <taxon>Cytophagia</taxon>
        <taxon>Cytophagales</taxon>
        <taxon>Hymenobacteraceae</taxon>
        <taxon>Hymenobacter</taxon>
    </lineage>
</organism>
<dbReference type="InterPro" id="IPR036034">
    <property type="entry name" value="PDZ_sf"/>
</dbReference>
<keyword evidence="1" id="KW-0378">Hydrolase</keyword>
<dbReference type="InterPro" id="IPR021109">
    <property type="entry name" value="Peptidase_aspartic_dom_sf"/>
</dbReference>
<dbReference type="GO" id="GO:0006508">
    <property type="term" value="P:proteolysis"/>
    <property type="evidence" value="ECO:0007669"/>
    <property type="project" value="InterPro"/>
</dbReference>
<dbReference type="EMBL" id="SRLD01000006">
    <property type="protein sequence ID" value="TGE18607.1"/>
    <property type="molecule type" value="Genomic_DNA"/>
</dbReference>
<protein>
    <submittedName>
        <fullName evidence="4">PDZ domain-containing protein</fullName>
    </submittedName>
</protein>
<feature type="domain" description="Peptidase A2" evidence="3">
    <location>
        <begin position="76"/>
        <end position="112"/>
    </location>
</feature>
<keyword evidence="5" id="KW-1185">Reference proteome</keyword>
<dbReference type="AlphaFoldDB" id="A0A4Z0PNF3"/>
<dbReference type="GO" id="GO:0004190">
    <property type="term" value="F:aspartic-type endopeptidase activity"/>
    <property type="evidence" value="ECO:0007669"/>
    <property type="project" value="InterPro"/>
</dbReference>
<dbReference type="Gene3D" id="2.30.42.10">
    <property type="match status" value="1"/>
</dbReference>
<dbReference type="Pfam" id="PF13650">
    <property type="entry name" value="Asp_protease_2"/>
    <property type="match status" value="2"/>
</dbReference>
<accession>A0A4Z0PNF3</accession>
<name>A0A4Z0PNF3_9BACT</name>
<dbReference type="OrthoDB" id="3521766at2"/>
<sequence length="429" mass="47593">MSRSGVYTFIGRCLRGLRWVILFLCLTWVSLAPDVAAQSAAAFHFIKPRAHKVKFRFELERNLIVINAQLNGQGPYNFLLDTGVGTSIITDPSLRTTLKLRVGRSFRVAGVGNEAPLEAFETDSVRVGLPGVETTSMLFLALSEDILNLSGYVGMPIHGILGSDVFRSFVVEIRPSESLLLFHDPAHYRKPRGRRWTALPLDLEGNKPYLTTQVQITDSLQLPLKLILDTGAGHALSLETTSSRQLRLPPKRLRSQLGKGLNGFINGYLGRVSGMKLGRYQINSLLTSFPDSADVAMRADVPRNGNIGFELLKRFDVVINYTNNYLMLRPNFLYREPFEHDMCGMDLIAGGPDYRRYVIAHVVPGSPAAKAGLQTNDEILSINLLPASAFSLTQISRLLHSADGRKILLIVRHADGELATTQVQLKREI</sequence>
<gene>
    <name evidence="4" type="ORF">E5J99_04700</name>
</gene>
<evidence type="ECO:0000259" key="2">
    <source>
        <dbReference type="PROSITE" id="PS50106"/>
    </source>
</evidence>
<dbReference type="InterPro" id="IPR041489">
    <property type="entry name" value="PDZ_6"/>
</dbReference>
<dbReference type="InterPro" id="IPR001995">
    <property type="entry name" value="Peptidase_A2_cat"/>
</dbReference>
<proteinExistence type="predicted"/>
<dbReference type="InterPro" id="IPR001478">
    <property type="entry name" value="PDZ"/>
</dbReference>
<dbReference type="Gene3D" id="2.40.70.10">
    <property type="entry name" value="Acid Proteases"/>
    <property type="match status" value="2"/>
</dbReference>
<evidence type="ECO:0000313" key="4">
    <source>
        <dbReference type="EMBL" id="TGE18607.1"/>
    </source>
</evidence>
<comment type="caution">
    <text evidence="4">The sequence shown here is derived from an EMBL/GenBank/DDBJ whole genome shotgun (WGS) entry which is preliminary data.</text>
</comment>
<reference evidence="4 5" key="1">
    <citation type="submission" date="2019-04" db="EMBL/GenBank/DDBJ databases">
        <authorList>
            <person name="Feng G."/>
            <person name="Zhang J."/>
            <person name="Zhu H."/>
        </authorList>
    </citation>
    <scope>NUCLEOTIDE SEQUENCE [LARGE SCALE GENOMIC DNA]</scope>
    <source>
        <strain evidence="4 5">JCM 17223</strain>
    </source>
</reference>
<dbReference type="PROSITE" id="PS50106">
    <property type="entry name" value="PDZ"/>
    <property type="match status" value="1"/>
</dbReference>
<dbReference type="Proteomes" id="UP000297739">
    <property type="component" value="Unassembled WGS sequence"/>
</dbReference>
<dbReference type="PROSITE" id="PS50175">
    <property type="entry name" value="ASP_PROT_RETROV"/>
    <property type="match status" value="1"/>
</dbReference>
<dbReference type="SUPFAM" id="SSF50156">
    <property type="entry name" value="PDZ domain-like"/>
    <property type="match status" value="1"/>
</dbReference>
<evidence type="ECO:0000259" key="3">
    <source>
        <dbReference type="PROSITE" id="PS50175"/>
    </source>
</evidence>
<feature type="domain" description="PDZ" evidence="2">
    <location>
        <begin position="344"/>
        <end position="414"/>
    </location>
</feature>